<organism evidence="8 9">
    <name type="scientific">Mycoplasmopsis glycophila</name>
    <dbReference type="NCBI Taxonomy" id="171285"/>
    <lineage>
        <taxon>Bacteria</taxon>
        <taxon>Bacillati</taxon>
        <taxon>Mycoplasmatota</taxon>
        <taxon>Mycoplasmoidales</taxon>
        <taxon>Metamycoplasmataceae</taxon>
        <taxon>Mycoplasmopsis</taxon>
    </lineage>
</organism>
<dbReference type="PANTHER" id="PTHR43570:SF16">
    <property type="entry name" value="ALDEHYDE DEHYDROGENASE TYPE III, ISOFORM Q"/>
    <property type="match status" value="1"/>
</dbReference>
<feature type="active site" evidence="4">
    <location>
        <position position="225"/>
    </location>
</feature>
<accession>A0A449AUW6</accession>
<feature type="domain" description="Aldehyde dehydrogenase" evidence="7">
    <location>
        <begin position="7"/>
        <end position="393"/>
    </location>
</feature>
<evidence type="ECO:0000313" key="8">
    <source>
        <dbReference type="EMBL" id="VEU70301.1"/>
    </source>
</evidence>
<dbReference type="InterPro" id="IPR016162">
    <property type="entry name" value="Ald_DH_N"/>
</dbReference>
<dbReference type="Gene3D" id="3.40.309.10">
    <property type="entry name" value="Aldehyde Dehydrogenase, Chain A, domain 2"/>
    <property type="match status" value="1"/>
</dbReference>
<evidence type="ECO:0000256" key="4">
    <source>
        <dbReference type="PIRSR" id="PIRSR036492-1"/>
    </source>
</evidence>
<dbReference type="Gene3D" id="3.40.605.10">
    <property type="entry name" value="Aldehyde Dehydrogenase, Chain A, domain 1"/>
    <property type="match status" value="1"/>
</dbReference>
<dbReference type="PIRSF" id="PIRSF036492">
    <property type="entry name" value="ALDH"/>
    <property type="match status" value="1"/>
</dbReference>
<protein>
    <recommendedName>
        <fullName evidence="3">Aldehyde dehydrogenase</fullName>
    </recommendedName>
</protein>
<gene>
    <name evidence="8" type="primary">calB</name>
    <name evidence="8" type="ORF">NCTC10194_00306</name>
</gene>
<dbReference type="AlphaFoldDB" id="A0A449AUW6"/>
<dbReference type="RefSeq" id="WP_027333775.1">
    <property type="nucleotide sequence ID" value="NZ_LR215024.1"/>
</dbReference>
<evidence type="ECO:0000256" key="6">
    <source>
        <dbReference type="RuleBase" id="RU003345"/>
    </source>
</evidence>
<dbReference type="InterPro" id="IPR016163">
    <property type="entry name" value="Ald_DH_C"/>
</dbReference>
<evidence type="ECO:0000259" key="7">
    <source>
        <dbReference type="Pfam" id="PF00171"/>
    </source>
</evidence>
<dbReference type="EMBL" id="LR215024">
    <property type="protein sequence ID" value="VEU70301.1"/>
    <property type="molecule type" value="Genomic_DNA"/>
</dbReference>
<dbReference type="InterPro" id="IPR029510">
    <property type="entry name" value="Ald_DH_CS_GLU"/>
</dbReference>
<proteinExistence type="inferred from homology"/>
<keyword evidence="9" id="KW-1185">Reference proteome</keyword>
<comment type="similarity">
    <text evidence="1 3 6">Belongs to the aldehyde dehydrogenase family.</text>
</comment>
<dbReference type="GO" id="GO:0006081">
    <property type="term" value="P:aldehyde metabolic process"/>
    <property type="evidence" value="ECO:0007669"/>
    <property type="project" value="InterPro"/>
</dbReference>
<dbReference type="GO" id="GO:0004029">
    <property type="term" value="F:aldehyde dehydrogenase (NAD+) activity"/>
    <property type="evidence" value="ECO:0007669"/>
    <property type="project" value="TreeGrafter"/>
</dbReference>
<sequence>MKNILNYEHKIKLLKRMKKVIFDNLKTISKALSKDLAKQHYEVMLTEIIPTIKEINFFLKKIKKDSFYSYQKFSLNKRIGYIYNPRGNVLLMNAWNYPFQLLFVPLVGSIAAGNITTIKLHPYSKELNKVIKSLIKAIDPDSSFIKIDHFESIGETFEQNEYDFVFFTGNNKTAEFILSKIDISKTEYCFELGGKSPFIVTEHANIKNASKMFCYGKLLNKGQTCIAPDYIFIHQKVYASFIKEVDKIIRKFKEEEFTNIVLSEIIPEPRKNKITDYLKNRNAKTDSPLILFQEQNLDDYIYSEEIFAPVSPLFVFKNQTQFDKLYAKNPFPLTMYIFSKNKKEIEYYTNFIAGNYMINNTISIFEDNKLSFGGHKLSGIGRYRGMASIELFSYKSSLIKKPKLDLLFSVKNRPYTSFKKKIISLYLKFLKIAK</sequence>
<evidence type="ECO:0000256" key="1">
    <source>
        <dbReference type="ARBA" id="ARBA00009986"/>
    </source>
</evidence>
<dbReference type="KEGG" id="mgly:NCTC10194_00306"/>
<feature type="active site" evidence="4 5">
    <location>
        <position position="191"/>
    </location>
</feature>
<dbReference type="SUPFAM" id="SSF53720">
    <property type="entry name" value="ALDH-like"/>
    <property type="match status" value="1"/>
</dbReference>
<evidence type="ECO:0000313" key="9">
    <source>
        <dbReference type="Proteomes" id="UP000290815"/>
    </source>
</evidence>
<evidence type="ECO:0000256" key="3">
    <source>
        <dbReference type="PIRNR" id="PIRNR036492"/>
    </source>
</evidence>
<evidence type="ECO:0000256" key="2">
    <source>
        <dbReference type="ARBA" id="ARBA00023002"/>
    </source>
</evidence>
<dbReference type="InterPro" id="IPR012394">
    <property type="entry name" value="Aldehyde_DH_NAD(P)"/>
</dbReference>
<dbReference type="InterPro" id="IPR015590">
    <property type="entry name" value="Aldehyde_DH_dom"/>
</dbReference>
<dbReference type="Pfam" id="PF00171">
    <property type="entry name" value="Aldedh"/>
    <property type="match status" value="1"/>
</dbReference>
<dbReference type="Proteomes" id="UP000290815">
    <property type="component" value="Chromosome"/>
</dbReference>
<reference evidence="8 9" key="1">
    <citation type="submission" date="2019-01" db="EMBL/GenBank/DDBJ databases">
        <authorList>
            <consortium name="Pathogen Informatics"/>
        </authorList>
    </citation>
    <scope>NUCLEOTIDE SEQUENCE [LARGE SCALE GENOMIC DNA]</scope>
    <source>
        <strain evidence="8 9">NCTC10194</strain>
    </source>
</reference>
<dbReference type="PROSITE" id="PS00070">
    <property type="entry name" value="ALDEHYDE_DEHYDR_CYS"/>
    <property type="match status" value="1"/>
</dbReference>
<dbReference type="InterPro" id="IPR016161">
    <property type="entry name" value="Ald_DH/histidinol_DH"/>
</dbReference>
<dbReference type="PROSITE" id="PS00687">
    <property type="entry name" value="ALDEHYDE_DEHYDR_GLU"/>
    <property type="match status" value="1"/>
</dbReference>
<keyword evidence="2 3" id="KW-0560">Oxidoreductase</keyword>
<dbReference type="GO" id="GO:0005737">
    <property type="term" value="C:cytoplasm"/>
    <property type="evidence" value="ECO:0007669"/>
    <property type="project" value="TreeGrafter"/>
</dbReference>
<dbReference type="PANTHER" id="PTHR43570">
    <property type="entry name" value="ALDEHYDE DEHYDROGENASE"/>
    <property type="match status" value="1"/>
</dbReference>
<evidence type="ECO:0000256" key="5">
    <source>
        <dbReference type="PROSITE-ProRule" id="PRU10007"/>
    </source>
</evidence>
<dbReference type="InterPro" id="IPR016160">
    <property type="entry name" value="Ald_DH_CS_CYS"/>
</dbReference>
<name>A0A449AUW6_9BACT</name>